<keyword evidence="1" id="KW-0732">Signal</keyword>
<sequence>MAPPRLLLVAALLALALGSWSAEGARNFATDKALEGFSAELSKSLAGPSFGDDHHKLVGTNYKCVNATGHYHFCIGMTFLPSFEQSTGFEPFGTNYTDVIQFNALSVYDKEDKVMRAFGCIEDTGATAIYPIDVFSANLVAPPVELPVVSFFFVGVGIKMGFDAARKSTIVTGLLPFDPHNPKITHAFYEIDAQNRKKTLDFTLESIVPKGFFQLGNVEILGTKLAVVDNEGVFWEGIARNSTKTLKPEFVMVGVDVEKKAVKKTYPFPIGDCEFLGAMTYDPLNHKILMPTLKTGTNNIIIMGEFDPATGSCVQKHVLDYIPFSGLLELDPALSAPTATMLVGINSEGSKIISEEDLILPHGMVALPLSHPAHFSGLKSVETGEEVSVLREGPVPPMPHKIVNYDLKTGKFVSQTHKVCEPVVARDCPWQMYWAS</sequence>
<protein>
    <submittedName>
        <fullName evidence="2">Uncharacterized protein</fullName>
    </submittedName>
</protein>
<accession>A0AAX4P8J5</accession>
<gene>
    <name evidence="2" type="ORF">HKI87_06g42370</name>
</gene>
<proteinExistence type="predicted"/>
<feature type="chain" id="PRO_5043545275" evidence="1">
    <location>
        <begin position="25"/>
        <end position="436"/>
    </location>
</feature>
<evidence type="ECO:0000313" key="2">
    <source>
        <dbReference type="EMBL" id="WZN62695.1"/>
    </source>
</evidence>
<keyword evidence="3" id="KW-1185">Reference proteome</keyword>
<dbReference type="Proteomes" id="UP001472866">
    <property type="component" value="Chromosome 06"/>
</dbReference>
<reference evidence="2 3" key="1">
    <citation type="submission" date="2024-03" db="EMBL/GenBank/DDBJ databases">
        <title>Complete genome sequence of the green alga Chloropicon roscoffensis RCC1871.</title>
        <authorList>
            <person name="Lemieux C."/>
            <person name="Pombert J.-F."/>
            <person name="Otis C."/>
            <person name="Turmel M."/>
        </authorList>
    </citation>
    <scope>NUCLEOTIDE SEQUENCE [LARGE SCALE GENOMIC DNA]</scope>
    <source>
        <strain evidence="2 3">RCC1871</strain>
    </source>
</reference>
<organism evidence="2 3">
    <name type="scientific">Chloropicon roscoffensis</name>
    <dbReference type="NCBI Taxonomy" id="1461544"/>
    <lineage>
        <taxon>Eukaryota</taxon>
        <taxon>Viridiplantae</taxon>
        <taxon>Chlorophyta</taxon>
        <taxon>Chloropicophyceae</taxon>
        <taxon>Chloropicales</taxon>
        <taxon>Chloropicaceae</taxon>
        <taxon>Chloropicon</taxon>
    </lineage>
</organism>
<feature type="signal peptide" evidence="1">
    <location>
        <begin position="1"/>
        <end position="24"/>
    </location>
</feature>
<dbReference type="AlphaFoldDB" id="A0AAX4P8J5"/>
<dbReference type="EMBL" id="CP151506">
    <property type="protein sequence ID" value="WZN62695.1"/>
    <property type="molecule type" value="Genomic_DNA"/>
</dbReference>
<evidence type="ECO:0000256" key="1">
    <source>
        <dbReference type="SAM" id="SignalP"/>
    </source>
</evidence>
<evidence type="ECO:0000313" key="3">
    <source>
        <dbReference type="Proteomes" id="UP001472866"/>
    </source>
</evidence>
<name>A0AAX4P8J5_9CHLO</name>